<name>A0AA88Y0R8_PINIB</name>
<dbReference type="Pfam" id="PF05724">
    <property type="entry name" value="TPMT"/>
    <property type="match status" value="1"/>
</dbReference>
<dbReference type="Gene3D" id="3.40.50.150">
    <property type="entry name" value="Vaccinia Virus protein VP39"/>
    <property type="match status" value="1"/>
</dbReference>
<gene>
    <name evidence="9" type="ORF">FSP39_022238</name>
</gene>
<evidence type="ECO:0000256" key="3">
    <source>
        <dbReference type="ARBA" id="ARBA00008145"/>
    </source>
</evidence>
<reference evidence="9" key="1">
    <citation type="submission" date="2019-08" db="EMBL/GenBank/DDBJ databases">
        <title>The improved chromosome-level genome for the pearl oyster Pinctada fucata martensii using PacBio sequencing and Hi-C.</title>
        <authorList>
            <person name="Zheng Z."/>
        </authorList>
    </citation>
    <scope>NUCLEOTIDE SEQUENCE</scope>
    <source>
        <strain evidence="9">ZZ-2019</strain>
        <tissue evidence="9">Adductor muscle</tissue>
    </source>
</reference>
<dbReference type="GO" id="GO:0008119">
    <property type="term" value="F:thiopurine S-methyltransferase activity"/>
    <property type="evidence" value="ECO:0007669"/>
    <property type="project" value="UniProtKB-EC"/>
</dbReference>
<keyword evidence="7" id="KW-0808">Transferase</keyword>
<evidence type="ECO:0000256" key="8">
    <source>
        <dbReference type="ARBA" id="ARBA00022691"/>
    </source>
</evidence>
<dbReference type="GO" id="GO:0005737">
    <property type="term" value="C:cytoplasm"/>
    <property type="evidence" value="ECO:0007669"/>
    <property type="project" value="UniProtKB-SubCell"/>
</dbReference>
<evidence type="ECO:0000256" key="1">
    <source>
        <dbReference type="ARBA" id="ARBA00000903"/>
    </source>
</evidence>
<keyword evidence="6" id="KW-0489">Methyltransferase</keyword>
<dbReference type="SUPFAM" id="SSF53335">
    <property type="entry name" value="S-adenosyl-L-methionine-dependent methyltransferases"/>
    <property type="match status" value="1"/>
</dbReference>
<dbReference type="EC" id="2.1.1.67" evidence="4"/>
<protein>
    <recommendedName>
        <fullName evidence="4">thiopurine S-methyltransferase</fullName>
        <ecNumber evidence="4">2.1.1.67</ecNumber>
    </recommendedName>
</protein>
<dbReference type="PANTHER" id="PTHR10259:SF11">
    <property type="entry name" value="THIOPURINE S-METHYLTRANSFERASE"/>
    <property type="match status" value="1"/>
</dbReference>
<dbReference type="EMBL" id="VSWD01000010">
    <property type="protein sequence ID" value="KAK3091731.1"/>
    <property type="molecule type" value="Genomic_DNA"/>
</dbReference>
<dbReference type="PANTHER" id="PTHR10259">
    <property type="entry name" value="THIOPURINE S-METHYLTRANSFERASE"/>
    <property type="match status" value="1"/>
</dbReference>
<evidence type="ECO:0000256" key="2">
    <source>
        <dbReference type="ARBA" id="ARBA00004496"/>
    </source>
</evidence>
<comment type="catalytic activity">
    <reaction evidence="1">
        <text>S-adenosyl-L-methionine + a thiopurine = S-adenosyl-L-homocysteine + a thiopurine S-methylether.</text>
        <dbReference type="EC" id="2.1.1.67"/>
    </reaction>
</comment>
<comment type="subcellular location">
    <subcellularLocation>
        <location evidence="2">Cytoplasm</location>
    </subcellularLocation>
</comment>
<dbReference type="FunFam" id="3.40.50.150:FF:000101">
    <property type="entry name" value="Thiopurine S-methyltransferase"/>
    <property type="match status" value="1"/>
</dbReference>
<evidence type="ECO:0000256" key="6">
    <source>
        <dbReference type="ARBA" id="ARBA00022603"/>
    </source>
</evidence>
<evidence type="ECO:0000313" key="9">
    <source>
        <dbReference type="EMBL" id="KAK3091731.1"/>
    </source>
</evidence>
<keyword evidence="5" id="KW-0963">Cytoplasm</keyword>
<keyword evidence="8" id="KW-0949">S-adenosyl-L-methionine</keyword>
<dbReference type="PIRSF" id="PIRSF023956">
    <property type="entry name" value="Thiopurine_S-methyltransferase"/>
    <property type="match status" value="1"/>
</dbReference>
<dbReference type="InterPro" id="IPR025835">
    <property type="entry name" value="Thiopurine_S-MeTrfase"/>
</dbReference>
<dbReference type="GO" id="GO:0032259">
    <property type="term" value="P:methylation"/>
    <property type="evidence" value="ECO:0007669"/>
    <property type="project" value="UniProtKB-KW"/>
</dbReference>
<dbReference type="AlphaFoldDB" id="A0AA88Y0R8"/>
<comment type="caution">
    <text evidence="9">The sequence shown here is derived from an EMBL/GenBank/DDBJ whole genome shotgun (WGS) entry which is preliminary data.</text>
</comment>
<dbReference type="InterPro" id="IPR029063">
    <property type="entry name" value="SAM-dependent_MTases_sf"/>
</dbReference>
<accession>A0AA88Y0R8</accession>
<proteinExistence type="inferred from homology"/>
<comment type="similarity">
    <text evidence="3">Belongs to the class I-like SAM-binding methyltransferase superfamily. TPMT family.</text>
</comment>
<keyword evidence="10" id="KW-1185">Reference proteome</keyword>
<dbReference type="Proteomes" id="UP001186944">
    <property type="component" value="Unassembled WGS sequence"/>
</dbReference>
<sequence>MEETSMKYTEMTVNDWDVRWHDRKIGFHKNTIHPLLDKHVEKLIAGRTNIKIFFPLCGKAIDMKWLSDKGHTVIGVEGSEMAIQEFFQEQNMKFNTVDVPSIGGKLFTSEDNKIRLYCADFYLFNSELEGKVDAVWDRGAMVAINRCDRPKYVSTMKPLISENCKYFLDTLVYDETKYPGAFCDVELIDDIDAV</sequence>
<dbReference type="InterPro" id="IPR008854">
    <property type="entry name" value="TPMT"/>
</dbReference>
<evidence type="ECO:0000256" key="4">
    <source>
        <dbReference type="ARBA" id="ARBA00011905"/>
    </source>
</evidence>
<evidence type="ECO:0000256" key="5">
    <source>
        <dbReference type="ARBA" id="ARBA00022490"/>
    </source>
</evidence>
<organism evidence="9 10">
    <name type="scientific">Pinctada imbricata</name>
    <name type="common">Atlantic pearl-oyster</name>
    <name type="synonym">Pinctada martensii</name>
    <dbReference type="NCBI Taxonomy" id="66713"/>
    <lineage>
        <taxon>Eukaryota</taxon>
        <taxon>Metazoa</taxon>
        <taxon>Spiralia</taxon>
        <taxon>Lophotrochozoa</taxon>
        <taxon>Mollusca</taxon>
        <taxon>Bivalvia</taxon>
        <taxon>Autobranchia</taxon>
        <taxon>Pteriomorphia</taxon>
        <taxon>Pterioida</taxon>
        <taxon>Pterioidea</taxon>
        <taxon>Pteriidae</taxon>
        <taxon>Pinctada</taxon>
    </lineage>
</organism>
<evidence type="ECO:0000313" key="10">
    <source>
        <dbReference type="Proteomes" id="UP001186944"/>
    </source>
</evidence>
<dbReference type="PROSITE" id="PS51585">
    <property type="entry name" value="SAM_MT_TPMT"/>
    <property type="match status" value="1"/>
</dbReference>
<evidence type="ECO:0000256" key="7">
    <source>
        <dbReference type="ARBA" id="ARBA00022679"/>
    </source>
</evidence>